<keyword evidence="1" id="KW-0805">Transcription regulation</keyword>
<dbReference type="SUPFAM" id="SSF51206">
    <property type="entry name" value="cAMP-binding domain-like"/>
    <property type="match status" value="1"/>
</dbReference>
<accession>A0A368Z6V9</accession>
<dbReference type="InterPro" id="IPR018490">
    <property type="entry name" value="cNMP-bd_dom_sf"/>
</dbReference>
<organism evidence="5 6">
    <name type="scientific">Phyllobacterium bourgognense</name>
    <dbReference type="NCBI Taxonomy" id="314236"/>
    <lineage>
        <taxon>Bacteria</taxon>
        <taxon>Pseudomonadati</taxon>
        <taxon>Pseudomonadota</taxon>
        <taxon>Alphaproteobacteria</taxon>
        <taxon>Hyphomicrobiales</taxon>
        <taxon>Phyllobacteriaceae</taxon>
        <taxon>Phyllobacterium</taxon>
    </lineage>
</organism>
<evidence type="ECO:0000313" key="5">
    <source>
        <dbReference type="EMBL" id="RCW87699.1"/>
    </source>
</evidence>
<dbReference type="Gene3D" id="2.60.120.10">
    <property type="entry name" value="Jelly Rolls"/>
    <property type="match status" value="1"/>
</dbReference>
<dbReference type="Proteomes" id="UP000253324">
    <property type="component" value="Unassembled WGS sequence"/>
</dbReference>
<dbReference type="EMBL" id="QPJM01000001">
    <property type="protein sequence ID" value="RCW87699.1"/>
    <property type="molecule type" value="Genomic_DNA"/>
</dbReference>
<dbReference type="InterPro" id="IPR012318">
    <property type="entry name" value="HTH_CRP"/>
</dbReference>
<dbReference type="Gene3D" id="1.10.10.10">
    <property type="entry name" value="Winged helix-like DNA-binding domain superfamily/Winged helix DNA-binding domain"/>
    <property type="match status" value="1"/>
</dbReference>
<keyword evidence="3" id="KW-0804">Transcription</keyword>
<reference evidence="5 6" key="1">
    <citation type="submission" date="2018-07" db="EMBL/GenBank/DDBJ databases">
        <title>Genomic Encyclopedia of Type Strains, Phase III (KMG-III): the genomes of soil and plant-associated and newly described type strains.</title>
        <authorList>
            <person name="Whitman W."/>
        </authorList>
    </citation>
    <scope>NUCLEOTIDE SEQUENCE [LARGE SCALE GENOMIC DNA]</scope>
    <source>
        <strain evidence="5 6">31-25a</strain>
    </source>
</reference>
<keyword evidence="6" id="KW-1185">Reference proteome</keyword>
<dbReference type="GO" id="GO:0003677">
    <property type="term" value="F:DNA binding"/>
    <property type="evidence" value="ECO:0007669"/>
    <property type="project" value="UniProtKB-KW"/>
</dbReference>
<dbReference type="InterPro" id="IPR036390">
    <property type="entry name" value="WH_DNA-bd_sf"/>
</dbReference>
<dbReference type="SUPFAM" id="SSF46785">
    <property type="entry name" value="Winged helix' DNA-binding domain"/>
    <property type="match status" value="1"/>
</dbReference>
<dbReference type="InterPro" id="IPR036388">
    <property type="entry name" value="WH-like_DNA-bd_sf"/>
</dbReference>
<keyword evidence="2" id="KW-0238">DNA-binding</keyword>
<protein>
    <submittedName>
        <fullName evidence="5">CRP-like cAMP-binding protein</fullName>
    </submittedName>
</protein>
<evidence type="ECO:0000256" key="1">
    <source>
        <dbReference type="ARBA" id="ARBA00023015"/>
    </source>
</evidence>
<feature type="domain" description="Cyclic nucleotide-binding" evidence="4">
    <location>
        <begin position="12"/>
        <end position="133"/>
    </location>
</feature>
<dbReference type="AlphaFoldDB" id="A0A368Z6V9"/>
<evidence type="ECO:0000256" key="3">
    <source>
        <dbReference type="ARBA" id="ARBA00023163"/>
    </source>
</evidence>
<dbReference type="InterPro" id="IPR000595">
    <property type="entry name" value="cNMP-bd_dom"/>
</dbReference>
<dbReference type="GO" id="GO:0006355">
    <property type="term" value="P:regulation of DNA-templated transcription"/>
    <property type="evidence" value="ECO:0007669"/>
    <property type="project" value="InterPro"/>
</dbReference>
<comment type="caution">
    <text evidence="5">The sequence shown here is derived from an EMBL/GenBank/DDBJ whole genome shotgun (WGS) entry which is preliminary data.</text>
</comment>
<evidence type="ECO:0000256" key="2">
    <source>
        <dbReference type="ARBA" id="ARBA00023125"/>
    </source>
</evidence>
<dbReference type="Pfam" id="PF13545">
    <property type="entry name" value="HTH_Crp_2"/>
    <property type="match status" value="1"/>
</dbReference>
<dbReference type="RefSeq" id="WP_245426032.1">
    <property type="nucleotide sequence ID" value="NZ_QPJM01000001.1"/>
</dbReference>
<dbReference type="SMART" id="SM00100">
    <property type="entry name" value="cNMP"/>
    <property type="match status" value="1"/>
</dbReference>
<sequence>MPASQFAFENKLLRHMRASDFELLAPHLEAQKLPLRHVIEKSQTPVTDVYFLETGLASIVSKMPNGRDVEVGVSGNEGMTGSSVVLGAMQSPHDSYMQVAGIGYSIATVDLQRAMETSATLRNYLLLFVQTMVIQTASTALANSQADVSSRMARWLLMVHDRTHGPDIVLTHEFLSVMLGVRRPWVTEILHILEDKRLIRAKRGQITIVDRTGLMAEANGFYGVAENEYKRLLGINLAR</sequence>
<proteinExistence type="predicted"/>
<evidence type="ECO:0000313" key="6">
    <source>
        <dbReference type="Proteomes" id="UP000253324"/>
    </source>
</evidence>
<gene>
    <name evidence="5" type="ORF">C7476_101467</name>
</gene>
<evidence type="ECO:0000259" key="4">
    <source>
        <dbReference type="SMART" id="SM00100"/>
    </source>
</evidence>
<dbReference type="InterPro" id="IPR014710">
    <property type="entry name" value="RmlC-like_jellyroll"/>
</dbReference>
<dbReference type="CDD" id="cd00038">
    <property type="entry name" value="CAP_ED"/>
    <property type="match status" value="1"/>
</dbReference>
<name>A0A368Z6V9_9HYPH</name>